<dbReference type="InterPro" id="IPR008978">
    <property type="entry name" value="HSP20-like_chaperone"/>
</dbReference>
<name>A0AA88AA42_FICCA</name>
<evidence type="ECO:0000256" key="4">
    <source>
        <dbReference type="PROSITE-ProRule" id="PRU00285"/>
    </source>
</evidence>
<evidence type="ECO:0000256" key="5">
    <source>
        <dbReference type="RuleBase" id="RU003616"/>
    </source>
</evidence>
<keyword evidence="10" id="KW-1185">Reference proteome</keyword>
<dbReference type="GO" id="GO:0034605">
    <property type="term" value="P:cellular response to heat"/>
    <property type="evidence" value="ECO:0007669"/>
    <property type="project" value="TreeGrafter"/>
</dbReference>
<evidence type="ECO:0000256" key="2">
    <source>
        <dbReference type="ARBA" id="ARBA00022475"/>
    </source>
</evidence>
<protein>
    <recommendedName>
        <fullName evidence="8">SHSP domain-containing protein</fullName>
    </recommendedName>
</protein>
<comment type="similarity">
    <text evidence="4 5">Belongs to the small heat shock protein (HSP20) family.</text>
</comment>
<evidence type="ECO:0000313" key="9">
    <source>
        <dbReference type="EMBL" id="GMN46987.1"/>
    </source>
</evidence>
<evidence type="ECO:0000256" key="1">
    <source>
        <dbReference type="ARBA" id="ARBA00004162"/>
    </source>
</evidence>
<dbReference type="EMBL" id="BTGU01000024">
    <property type="protein sequence ID" value="GMN46987.1"/>
    <property type="molecule type" value="Genomic_DNA"/>
</dbReference>
<keyword evidence="7" id="KW-0472">Membrane</keyword>
<evidence type="ECO:0000259" key="8">
    <source>
        <dbReference type="PROSITE" id="PS01031"/>
    </source>
</evidence>
<keyword evidence="3" id="KW-0611">Plant defense</keyword>
<dbReference type="CDD" id="cd06464">
    <property type="entry name" value="ACD_sHsps-like"/>
    <property type="match status" value="1"/>
</dbReference>
<feature type="domain" description="SHSP" evidence="8">
    <location>
        <begin position="17"/>
        <end position="121"/>
    </location>
</feature>
<feature type="region of interest" description="Disordered" evidence="6">
    <location>
        <begin position="110"/>
        <end position="304"/>
    </location>
</feature>
<keyword evidence="7" id="KW-1133">Transmembrane helix</keyword>
<feature type="compositionally biased region" description="Basic and acidic residues" evidence="6">
    <location>
        <begin position="203"/>
        <end position="224"/>
    </location>
</feature>
<comment type="caution">
    <text evidence="9">The sequence shown here is derived from an EMBL/GenBank/DDBJ whole genome shotgun (WGS) entry which is preliminary data.</text>
</comment>
<feature type="transmembrane region" description="Helical" evidence="7">
    <location>
        <begin position="321"/>
        <end position="339"/>
    </location>
</feature>
<keyword evidence="7" id="KW-0812">Transmembrane</keyword>
<dbReference type="Gramene" id="FCD_00033732-RA">
    <property type="protein sequence ID" value="FCD_00033732-RA:cds"/>
    <property type="gene ID" value="FCD_00033732"/>
</dbReference>
<comment type="subcellular location">
    <subcellularLocation>
        <location evidence="1">Cell membrane</location>
        <topology evidence="1">Single-pass membrane protein</topology>
    </subcellularLocation>
</comment>
<evidence type="ECO:0000256" key="7">
    <source>
        <dbReference type="SAM" id="Phobius"/>
    </source>
</evidence>
<keyword evidence="2" id="KW-1003">Cell membrane</keyword>
<dbReference type="Gene3D" id="2.60.40.790">
    <property type="match status" value="1"/>
</dbReference>
<dbReference type="Proteomes" id="UP001187192">
    <property type="component" value="Unassembled WGS sequence"/>
</dbReference>
<feature type="compositionally biased region" description="Basic and acidic residues" evidence="6">
    <location>
        <begin position="277"/>
        <end position="292"/>
    </location>
</feature>
<dbReference type="Pfam" id="PF00011">
    <property type="entry name" value="HSP20"/>
    <property type="match status" value="1"/>
</dbReference>
<dbReference type="PANTHER" id="PTHR43670:SF73">
    <property type="entry name" value="INACTIVE PROTEIN RESTRICTED TEV MOVEMENT 2-LIKE"/>
    <property type="match status" value="1"/>
</dbReference>
<organism evidence="9 10">
    <name type="scientific">Ficus carica</name>
    <name type="common">Common fig</name>
    <dbReference type="NCBI Taxonomy" id="3494"/>
    <lineage>
        <taxon>Eukaryota</taxon>
        <taxon>Viridiplantae</taxon>
        <taxon>Streptophyta</taxon>
        <taxon>Embryophyta</taxon>
        <taxon>Tracheophyta</taxon>
        <taxon>Spermatophyta</taxon>
        <taxon>Magnoliopsida</taxon>
        <taxon>eudicotyledons</taxon>
        <taxon>Gunneridae</taxon>
        <taxon>Pentapetalae</taxon>
        <taxon>rosids</taxon>
        <taxon>fabids</taxon>
        <taxon>Rosales</taxon>
        <taxon>Moraceae</taxon>
        <taxon>Ficeae</taxon>
        <taxon>Ficus</taxon>
    </lineage>
</organism>
<dbReference type="GO" id="GO:0006952">
    <property type="term" value="P:defense response"/>
    <property type="evidence" value="ECO:0007669"/>
    <property type="project" value="UniProtKB-KW"/>
</dbReference>
<dbReference type="GO" id="GO:0005886">
    <property type="term" value="C:plasma membrane"/>
    <property type="evidence" value="ECO:0007669"/>
    <property type="project" value="UniProtKB-SubCell"/>
</dbReference>
<reference evidence="9" key="1">
    <citation type="submission" date="2023-07" db="EMBL/GenBank/DDBJ databases">
        <title>draft genome sequence of fig (Ficus carica).</title>
        <authorList>
            <person name="Takahashi T."/>
            <person name="Nishimura K."/>
        </authorList>
    </citation>
    <scope>NUCLEOTIDE SEQUENCE</scope>
</reference>
<evidence type="ECO:0000313" key="10">
    <source>
        <dbReference type="Proteomes" id="UP001187192"/>
    </source>
</evidence>
<evidence type="ECO:0000256" key="6">
    <source>
        <dbReference type="SAM" id="MobiDB-lite"/>
    </source>
</evidence>
<dbReference type="AlphaFoldDB" id="A0AA88AA42"/>
<proteinExistence type="inferred from homology"/>
<dbReference type="InterPro" id="IPR002068">
    <property type="entry name" value="A-crystallin/Hsp20_dom"/>
</dbReference>
<feature type="compositionally biased region" description="Basic and acidic residues" evidence="6">
    <location>
        <begin position="237"/>
        <end position="251"/>
    </location>
</feature>
<dbReference type="SUPFAM" id="SSF49764">
    <property type="entry name" value="HSP20-like chaperones"/>
    <property type="match status" value="1"/>
</dbReference>
<feature type="compositionally biased region" description="Basic and acidic residues" evidence="6">
    <location>
        <begin position="117"/>
        <end position="128"/>
    </location>
</feature>
<dbReference type="PANTHER" id="PTHR43670">
    <property type="entry name" value="HEAT SHOCK PROTEIN 26"/>
    <property type="match status" value="1"/>
</dbReference>
<accession>A0AA88AA42</accession>
<sequence length="355" mass="38630">MEAKPDTKQGSTGANSREYEEIDPPFELVKEDSYDNVLVFLPGFQKDRLKIQITSSEKLRITGERPIGHNKWRRFMKEFPLSPDRDTNRISAKFEGGILYVKLPKLIPVPQAPKAVDPPESKKEDTKPKPKPAPEPAAELIEPSKKSTTPKAAADDDKLAPPKQQQQQQKQAPSPTKPAPPAEKPQTGPKTKDDNQQQAKTAIDADQKKDVKDVPNNTQEKKTAADAAELLVPDSGKASEKTTPDKAEKKATQPPPESGPTKPEKKAVLPDGAESANNKDGEKKSTATEVIDRSAGGKSEGQKKGIFSGLSGSLSKSIPRTLVNVVIASLILVVLGFYVKNAVRFYERSNSSAEL</sequence>
<evidence type="ECO:0000256" key="3">
    <source>
        <dbReference type="ARBA" id="ARBA00022821"/>
    </source>
</evidence>
<dbReference type="PROSITE" id="PS01031">
    <property type="entry name" value="SHSP"/>
    <property type="match status" value="1"/>
</dbReference>
<feature type="compositionally biased region" description="Low complexity" evidence="6">
    <location>
        <begin position="136"/>
        <end position="152"/>
    </location>
</feature>
<gene>
    <name evidence="9" type="ORF">TIFTF001_016167</name>
</gene>
<feature type="compositionally biased region" description="Low complexity" evidence="6">
    <location>
        <begin position="161"/>
        <end position="174"/>
    </location>
</feature>
<feature type="region of interest" description="Disordered" evidence="6">
    <location>
        <begin position="1"/>
        <end position="22"/>
    </location>
</feature>